<dbReference type="EC" id="6.6.1.1" evidence="2"/>
<evidence type="ECO:0000256" key="2">
    <source>
        <dbReference type="ARBA" id="ARBA00012825"/>
    </source>
</evidence>
<dbReference type="GO" id="GO:0015979">
    <property type="term" value="P:photosynthesis"/>
    <property type="evidence" value="ECO:0007669"/>
    <property type="project" value="UniProtKB-KW"/>
</dbReference>
<organism evidence="12 13">
    <name type="scientific">Phaeodactylum tricornutum (strain CCAP 1055/1)</name>
    <dbReference type="NCBI Taxonomy" id="556484"/>
    <lineage>
        <taxon>Eukaryota</taxon>
        <taxon>Sar</taxon>
        <taxon>Stramenopiles</taxon>
        <taxon>Ochrophyta</taxon>
        <taxon>Bacillariophyta</taxon>
        <taxon>Bacillariophyceae</taxon>
        <taxon>Bacillariophycidae</taxon>
        <taxon>Naviculales</taxon>
        <taxon>Phaeodactylaceae</taxon>
        <taxon>Phaeodactylum</taxon>
    </lineage>
</organism>
<evidence type="ECO:0000256" key="5">
    <source>
        <dbReference type="ARBA" id="ARBA00022741"/>
    </source>
</evidence>
<feature type="domain" description="Magnesium chelatase subunit H N-terminal" evidence="11">
    <location>
        <begin position="87"/>
        <end position="261"/>
    </location>
</feature>
<dbReference type="Pfam" id="PF11965">
    <property type="entry name" value="DUF3479"/>
    <property type="match status" value="1"/>
</dbReference>
<evidence type="ECO:0000256" key="8">
    <source>
        <dbReference type="ARBA" id="ARBA00023444"/>
    </source>
</evidence>
<dbReference type="HOGENOM" id="CLU_002017_1_2_1"/>
<sequence>MQIDRIIIAFGIVGVTLCGNVVDGLVPVQTRSTRTLLGSVRSARNPAGSRPCHAAPTFTRLAAVAVHDEDHAVSPQPKKHNTARKPKIVLVAGFESFNRELYSQAARDLDVDLTVFADSDIRVPPTTTTTTVRDAHDLAVNPDFASAVRQADAFIGSLIFDYDDVLAVQSVLPAVQGPRLVFESATELMTFNTVGSFSMAPSAEKGGGSAGPPPAVKAILSQFGSGKEEDKLSAYLKLLKVGPTLLRYVPGEKASDLRTWLEAYRYWNQGGKSNVQAMLALIADRCRDQPSAVLTALPPLQVTPDIGLIHPVRSRQQQQDETKAAIFTQPQYFESPAEYLAWRLSANTQTLAAQQGFVLAPDDAPRVAVLLYRKHVITEQRYLGDLIRQMEQDGLLPIPIFINGVEAHTIVRDLLTSNHEQKLVRDRKLRRDSTYQPSQAVSVDAIVNTIGFPLVGGPAGSMQAGRNVAVAETLLTNMNVPYVVASPLLLQSIAQWKTNGVLGLQSVVLYSLPELDGAIDTVVLGGLVGDKIALVPERVRKLNSRVKNWVELRRTPPSERRIAIALYGFPPNVGAVGTAALLDVPRSLDALLRRLEKEGYRVGDWTSDPNACGESLVAALATLCENPVITAGADRMQEAIESKIARATAGDSTVAATLALPGGGLGGAQVVAKDISIDELEEMLGSYMMKKVRRAWSEKDRGPGVTKNGKFAVAGLQLGNVWIFVQPLLGVEGDPMRLLFERDLTPHPQYCATYEWLRRPKALDGLGTQALIHFGMHGTVEWLPGQPLGNDRKSWSDELLGGLPNLYVYAANNPSESILAKRRGYGTLVSYNVPPYGRSGLYLELANLKDLVEEYRSDEGSNGSNRELFETIYDLAQRSGMVNDVPLMCDSKNPFDIDCEQQSNVLESLPADVCSDWVVRLSDYLNVLQDRLFSSGLHVFGQSPSDEDLVSYLAAYFGEQLSESDCRDLVTKWRETSKQSEKSQNVFTSFFQFLEFVAFGETSSDPSFSEQSISERAMTIAGLLDRSSDELQSVVKGLDGGYIPPAPGGDLLRDGPSVLPTGRNIHALDPYRMPSAGAWARGQKAAQEVIRQHQENNEGRFPETIAVTLWGLDAIKTRGESVAIVLALLGAKPVKEGTGRIVRFDLIPLEELGRPRIDVLASLSGIFRDSFANIVDLLDDTFQRAAQADESDEKNFVKKHTKELIASGVKDGAAARLFSNPPGDYGSMVNEVIGTGDWEDEESLGETWKGRNVYSYGRKEGQSGTGGTARPAVLNKLLATTERVVQEIDSVEYGLSDIQEYYANTGALKKAAENRKEIDPKTGKKRKVSISVIEAFGGFDENALVPVKDVEEVLRLEYRSKFLNPKWRDAMLKQGSGGAYEISQRMTAMIGWSATAEIDNFVFDQAAERYALDADVAKQLQRANPEAFKNIVRRLLEASGRGMWSTDTSTLDKLKDLYADADDIIEQGSDFRAKIKQEA</sequence>
<reference evidence="12 13" key="1">
    <citation type="journal article" date="2008" name="Nature">
        <title>The Phaeodactylum genome reveals the evolutionary history of diatom genomes.</title>
        <authorList>
            <person name="Bowler C."/>
            <person name="Allen A.E."/>
            <person name="Badger J.H."/>
            <person name="Grimwood J."/>
            <person name="Jabbari K."/>
            <person name="Kuo A."/>
            <person name="Maheswari U."/>
            <person name="Martens C."/>
            <person name="Maumus F."/>
            <person name="Otillar R.P."/>
            <person name="Rayko E."/>
            <person name="Salamov A."/>
            <person name="Vandepoele K."/>
            <person name="Beszteri B."/>
            <person name="Gruber A."/>
            <person name="Heijde M."/>
            <person name="Katinka M."/>
            <person name="Mock T."/>
            <person name="Valentin K."/>
            <person name="Verret F."/>
            <person name="Berges J.A."/>
            <person name="Brownlee C."/>
            <person name="Cadoret J.P."/>
            <person name="Chiovitti A."/>
            <person name="Choi C.J."/>
            <person name="Coesel S."/>
            <person name="De Martino A."/>
            <person name="Detter J.C."/>
            <person name="Durkin C."/>
            <person name="Falciatore A."/>
            <person name="Fournet J."/>
            <person name="Haruta M."/>
            <person name="Huysman M.J."/>
            <person name="Jenkins B.D."/>
            <person name="Jiroutova K."/>
            <person name="Jorgensen R.E."/>
            <person name="Joubert Y."/>
            <person name="Kaplan A."/>
            <person name="Kroger N."/>
            <person name="Kroth P.G."/>
            <person name="La Roche J."/>
            <person name="Lindquist E."/>
            <person name="Lommer M."/>
            <person name="Martin-Jezequel V."/>
            <person name="Lopez P.J."/>
            <person name="Lucas S."/>
            <person name="Mangogna M."/>
            <person name="McGinnis K."/>
            <person name="Medlin L.K."/>
            <person name="Montsant A."/>
            <person name="Oudot-Le Secq M.P."/>
            <person name="Napoli C."/>
            <person name="Obornik M."/>
            <person name="Parker M.S."/>
            <person name="Petit J.L."/>
            <person name="Porcel B.M."/>
            <person name="Poulsen N."/>
            <person name="Robison M."/>
            <person name="Rychlewski L."/>
            <person name="Rynearson T.A."/>
            <person name="Schmutz J."/>
            <person name="Shapiro H."/>
            <person name="Siaut M."/>
            <person name="Stanley M."/>
            <person name="Sussman M.R."/>
            <person name="Taylor A.R."/>
            <person name="Vardi A."/>
            <person name="von Dassow P."/>
            <person name="Vyverman W."/>
            <person name="Willis A."/>
            <person name="Wyrwicz L.S."/>
            <person name="Rokhsar D.S."/>
            <person name="Weissenbach J."/>
            <person name="Armbrust E.V."/>
            <person name="Green B.R."/>
            <person name="Van de Peer Y."/>
            <person name="Grigoriev I.V."/>
        </authorList>
    </citation>
    <scope>NUCLEOTIDE SEQUENCE [LARGE SCALE GENOMIC DNA]</scope>
    <source>
        <strain evidence="12 13">CCAP 1055/1</strain>
    </source>
</reference>
<dbReference type="CDD" id="cd10150">
    <property type="entry name" value="CobN_like"/>
    <property type="match status" value="1"/>
</dbReference>
<evidence type="ECO:0000313" key="12">
    <source>
        <dbReference type="EMBL" id="EEC50789.1"/>
    </source>
</evidence>
<dbReference type="OrthoDB" id="10252009at2759"/>
<dbReference type="GeneID" id="7197549"/>
<evidence type="ECO:0000256" key="6">
    <source>
        <dbReference type="ARBA" id="ARBA00022840"/>
    </source>
</evidence>
<dbReference type="GO" id="GO:0015995">
    <property type="term" value="P:chlorophyll biosynthetic process"/>
    <property type="evidence" value="ECO:0007669"/>
    <property type="project" value="UniProtKB-KW"/>
</dbReference>
<proteinExistence type="inferred from homology"/>
<keyword evidence="4" id="KW-0436">Ligase</keyword>
<dbReference type="OMA" id="GYWNAGG"/>
<dbReference type="KEGG" id="pti:PHATRDRAFT_56602"/>
<keyword evidence="13" id="KW-1185">Reference proteome</keyword>
<keyword evidence="5" id="KW-0547">Nucleotide-binding</keyword>
<dbReference type="RefSeq" id="XP_002177975.1">
    <property type="nucleotide sequence ID" value="XM_002177939.1"/>
</dbReference>
<dbReference type="Proteomes" id="UP000000759">
    <property type="component" value="Chromosome 2"/>
</dbReference>
<dbReference type="PANTHER" id="PTHR44119">
    <property type="entry name" value="MAGNESIUM-CHELATASE SUBUNIT CHLH, CHLOROPLASTIC"/>
    <property type="match status" value="1"/>
</dbReference>
<dbReference type="Pfam" id="PF02514">
    <property type="entry name" value="CobN-Mg_chel"/>
    <property type="match status" value="1"/>
</dbReference>
<dbReference type="InterPro" id="IPR022571">
    <property type="entry name" value="Mg_chelatase_H_N"/>
</dbReference>
<dbReference type="EMBL" id="CM000606">
    <property type="protein sequence ID" value="EEC50789.1"/>
    <property type="molecule type" value="Genomic_DNA"/>
</dbReference>
<dbReference type="InterPro" id="IPR003672">
    <property type="entry name" value="CobN/Mg_chltase"/>
</dbReference>
<dbReference type="InParanoid" id="B7FSF7"/>
<dbReference type="GO" id="GO:0016851">
    <property type="term" value="F:magnesium chelatase activity"/>
    <property type="evidence" value="ECO:0007669"/>
    <property type="project" value="UniProtKB-EC"/>
</dbReference>
<evidence type="ECO:0000256" key="4">
    <source>
        <dbReference type="ARBA" id="ARBA00022598"/>
    </source>
</evidence>
<dbReference type="PaxDb" id="2850-Phatr10100"/>
<accession>B7FSF7</accession>
<evidence type="ECO:0000256" key="7">
    <source>
        <dbReference type="ARBA" id="ARBA00023171"/>
    </source>
</evidence>
<dbReference type="GO" id="GO:0005524">
    <property type="term" value="F:ATP binding"/>
    <property type="evidence" value="ECO:0007669"/>
    <property type="project" value="UniProtKB-KW"/>
</dbReference>
<dbReference type="eggNOG" id="ENOG502RFFJ">
    <property type="taxonomic scope" value="Eukaryota"/>
</dbReference>
<comment type="catalytic activity">
    <reaction evidence="9">
        <text>protoporphyrin IX + Mg(2+) + ATP + H2O = Mg-protoporphyrin IX + ADP + phosphate + 3 H(+)</text>
        <dbReference type="Rhea" id="RHEA:13961"/>
        <dbReference type="ChEBI" id="CHEBI:15377"/>
        <dbReference type="ChEBI" id="CHEBI:15378"/>
        <dbReference type="ChEBI" id="CHEBI:18420"/>
        <dbReference type="ChEBI" id="CHEBI:30616"/>
        <dbReference type="ChEBI" id="CHEBI:43474"/>
        <dbReference type="ChEBI" id="CHEBI:57306"/>
        <dbReference type="ChEBI" id="CHEBI:60492"/>
        <dbReference type="ChEBI" id="CHEBI:456216"/>
        <dbReference type="EC" id="6.6.1.1"/>
    </reaction>
</comment>
<keyword evidence="7" id="KW-0149">Chlorophyll biosynthesis</keyword>
<evidence type="ECO:0000256" key="3">
    <source>
        <dbReference type="ARBA" id="ARBA00022531"/>
    </source>
</evidence>
<keyword evidence="6" id="KW-0067">ATP-binding</keyword>
<keyword evidence="3" id="KW-0602">Photosynthesis</keyword>
<evidence type="ECO:0000256" key="9">
    <source>
        <dbReference type="ARBA" id="ARBA00048693"/>
    </source>
</evidence>
<feature type="domain" description="CobN/magnesium chelatase" evidence="10">
    <location>
        <begin position="264"/>
        <end position="1450"/>
    </location>
</feature>
<comment type="pathway">
    <text evidence="8">Porphyrin-containing compound metabolism.</text>
</comment>
<comment type="similarity">
    <text evidence="1">Belongs to the Mg-chelatase subunit H family.</text>
</comment>
<gene>
    <name evidence="12" type="ORF">PHATRDRAFT_56602</name>
</gene>
<evidence type="ECO:0000313" key="13">
    <source>
        <dbReference type="Proteomes" id="UP000000759"/>
    </source>
</evidence>
<evidence type="ECO:0000259" key="11">
    <source>
        <dbReference type="Pfam" id="PF11965"/>
    </source>
</evidence>
<reference evidence="13" key="2">
    <citation type="submission" date="2008-08" db="EMBL/GenBank/DDBJ databases">
        <authorList>
            <consortium name="Diatom Consortium"/>
            <person name="Grigoriev I."/>
            <person name="Grimwood J."/>
            <person name="Kuo A."/>
            <person name="Otillar R.P."/>
            <person name="Salamov A."/>
            <person name="Detter J.C."/>
            <person name="Lindquist E."/>
            <person name="Shapiro H."/>
            <person name="Lucas S."/>
            <person name="Glavina del Rio T."/>
            <person name="Pitluck S."/>
            <person name="Rokhsar D."/>
            <person name="Bowler C."/>
        </authorList>
    </citation>
    <scope>GENOME REANNOTATION</scope>
    <source>
        <strain evidence="13">CCAP 1055/1</strain>
    </source>
</reference>
<name>B7FSF7_PHATC</name>
<protein>
    <recommendedName>
        <fullName evidence="2">magnesium chelatase</fullName>
        <ecNumber evidence="2">6.6.1.1</ecNumber>
    </recommendedName>
</protein>
<evidence type="ECO:0000259" key="10">
    <source>
        <dbReference type="Pfam" id="PF02514"/>
    </source>
</evidence>
<dbReference type="STRING" id="556484.B7FSF7"/>
<evidence type="ECO:0000256" key="1">
    <source>
        <dbReference type="ARBA" id="ARBA00010851"/>
    </source>
</evidence>
<dbReference type="PANTHER" id="PTHR44119:SF1">
    <property type="entry name" value="MAGNESIUM-CHELATASE SUBUNIT CHLH, CHLOROPLASTIC"/>
    <property type="match status" value="1"/>
</dbReference>